<accession>A0A4S8PNF3</accession>
<keyword evidence="1" id="KW-0812">Transmembrane</keyword>
<evidence type="ECO:0000256" key="1">
    <source>
        <dbReference type="SAM" id="Phobius"/>
    </source>
</evidence>
<feature type="transmembrane region" description="Helical" evidence="1">
    <location>
        <begin position="245"/>
        <end position="266"/>
    </location>
</feature>
<keyword evidence="1" id="KW-0472">Membrane</keyword>
<feature type="transmembrane region" description="Helical" evidence="1">
    <location>
        <begin position="192"/>
        <end position="225"/>
    </location>
</feature>
<evidence type="ECO:0000313" key="2">
    <source>
        <dbReference type="EMBL" id="THV31691.1"/>
    </source>
</evidence>
<dbReference type="RefSeq" id="WP_136543060.1">
    <property type="nucleotide sequence ID" value="NZ_STGU01000019.1"/>
</dbReference>
<comment type="caution">
    <text evidence="2">The sequence shown here is derived from an EMBL/GenBank/DDBJ whole genome shotgun (WGS) entry which is preliminary data.</text>
</comment>
<sequence>MANFILENINIGNGLGILGILVGYYLYSKSKTKYRLHYVVRETSVVSLSGPEISEYLEIFFTGRKVPRVTSSKIILWNTGNAPISPEDFLSENLLKVSFAENQAEVLEASVLEADTPENGARVRVDENNSVVLEYEVIRPKEGVVLEILHTGSSGSIKLSGKIRRESHLIYRSSSLFDSDELFHPLFPFKRVAFPVVLLFMLLFFAWVAGKFAYAGIIGISKVSMMAKDAGWPTYGFEKMVTSQVAGYGDLVIFCLTTVFFIQDLYRGWTSTPSRKVSSAFRR</sequence>
<reference evidence="2 3" key="1">
    <citation type="submission" date="2019-04" db="EMBL/GenBank/DDBJ databases">
        <title>genome sequence of strain W3.</title>
        <authorList>
            <person name="Gao J."/>
            <person name="Sun J."/>
        </authorList>
    </citation>
    <scope>NUCLEOTIDE SEQUENCE [LARGE SCALE GENOMIC DNA]</scope>
    <source>
        <strain evidence="2 3">W3</strain>
    </source>
</reference>
<gene>
    <name evidence="2" type="ORF">FAA86_21630</name>
</gene>
<keyword evidence="1" id="KW-1133">Transmembrane helix</keyword>
<dbReference type="AlphaFoldDB" id="A0A4S8PNF3"/>
<organism evidence="2 3">
    <name type="scientific">Rhizobium rosettiformans W3</name>
    <dbReference type="NCBI Taxonomy" id="538378"/>
    <lineage>
        <taxon>Bacteria</taxon>
        <taxon>Pseudomonadati</taxon>
        <taxon>Pseudomonadota</taxon>
        <taxon>Alphaproteobacteria</taxon>
        <taxon>Hyphomicrobiales</taxon>
        <taxon>Rhizobiaceae</taxon>
        <taxon>Rhizobium/Agrobacterium group</taxon>
        <taxon>Rhizobium</taxon>
    </lineage>
</organism>
<dbReference type="EMBL" id="STGU01000019">
    <property type="protein sequence ID" value="THV31691.1"/>
    <property type="molecule type" value="Genomic_DNA"/>
</dbReference>
<protein>
    <submittedName>
        <fullName evidence="2">Uncharacterized protein</fullName>
    </submittedName>
</protein>
<proteinExistence type="predicted"/>
<evidence type="ECO:0000313" key="3">
    <source>
        <dbReference type="Proteomes" id="UP000307378"/>
    </source>
</evidence>
<dbReference type="Proteomes" id="UP000307378">
    <property type="component" value="Unassembled WGS sequence"/>
</dbReference>
<feature type="transmembrane region" description="Helical" evidence="1">
    <location>
        <begin position="6"/>
        <end position="27"/>
    </location>
</feature>
<name>A0A4S8PNF3_9HYPH</name>